<dbReference type="EMBL" id="JALHLF010000004">
    <property type="protein sequence ID" value="MCJ2181544.1"/>
    <property type="molecule type" value="Genomic_DNA"/>
</dbReference>
<gene>
    <name evidence="2" type="ORF">MTR62_02295</name>
</gene>
<evidence type="ECO:0000313" key="3">
    <source>
        <dbReference type="Proteomes" id="UP001162881"/>
    </source>
</evidence>
<feature type="region of interest" description="Disordered" evidence="1">
    <location>
        <begin position="21"/>
        <end position="44"/>
    </location>
</feature>
<dbReference type="Proteomes" id="UP001162881">
    <property type="component" value="Unassembled WGS sequence"/>
</dbReference>
<comment type="caution">
    <text evidence="2">The sequence shown here is derived from an EMBL/GenBank/DDBJ whole genome shotgun (WGS) entry which is preliminary data.</text>
</comment>
<reference evidence="2" key="1">
    <citation type="submission" date="2022-03" db="EMBL/GenBank/DDBJ databases">
        <title>Identification of a novel bacterium isolated from mangrove sediments.</title>
        <authorList>
            <person name="Pan X."/>
        </authorList>
    </citation>
    <scope>NUCLEOTIDE SEQUENCE</scope>
    <source>
        <strain evidence="2">B1949</strain>
    </source>
</reference>
<keyword evidence="3" id="KW-1185">Reference proteome</keyword>
<evidence type="ECO:0000313" key="2">
    <source>
        <dbReference type="EMBL" id="MCJ2181544.1"/>
    </source>
</evidence>
<protein>
    <submittedName>
        <fullName evidence="2">Uncharacterized protein</fullName>
    </submittedName>
</protein>
<organism evidence="2 3">
    <name type="scientific">Novosphingobium organovorum</name>
    <dbReference type="NCBI Taxonomy" id="2930092"/>
    <lineage>
        <taxon>Bacteria</taxon>
        <taxon>Pseudomonadati</taxon>
        <taxon>Pseudomonadota</taxon>
        <taxon>Alphaproteobacteria</taxon>
        <taxon>Sphingomonadales</taxon>
        <taxon>Sphingomonadaceae</taxon>
        <taxon>Novosphingobium</taxon>
    </lineage>
</organism>
<proteinExistence type="predicted"/>
<accession>A0ABT0B9S5</accession>
<evidence type="ECO:0000256" key="1">
    <source>
        <dbReference type="SAM" id="MobiDB-lite"/>
    </source>
</evidence>
<dbReference type="RefSeq" id="WP_244016663.1">
    <property type="nucleotide sequence ID" value="NZ_JALHLF010000004.1"/>
</dbReference>
<sequence length="97" mass="10400">MPISASTLPVPAYVQAGNETRARSVEPVAPSRGSSTAIGSARAAQTAPRFYFSSTARDTLQMENWHREWAQARSSLVTGAYTALDRQRAGALFDLAA</sequence>
<name>A0ABT0B9S5_9SPHN</name>